<comment type="caution">
    <text evidence="2">The sequence shown here is derived from an EMBL/GenBank/DDBJ whole genome shotgun (WGS) entry which is preliminary data.</text>
</comment>
<dbReference type="RefSeq" id="WP_040753138.1">
    <property type="nucleotide sequence ID" value="NZ_JACHIT010000001.1"/>
</dbReference>
<proteinExistence type="predicted"/>
<keyword evidence="1" id="KW-1133">Transmembrane helix</keyword>
<dbReference type="Proteomes" id="UP000540412">
    <property type="component" value="Unassembled WGS sequence"/>
</dbReference>
<keyword evidence="1" id="KW-0812">Transmembrane</keyword>
<name>A0A7W9P9A5_9NOCA</name>
<feature type="transmembrane region" description="Helical" evidence="1">
    <location>
        <begin position="40"/>
        <end position="58"/>
    </location>
</feature>
<keyword evidence="1" id="KW-0472">Membrane</keyword>
<accession>A0A7W9P9A5</accession>
<gene>
    <name evidence="2" type="ORF">BJY24_000723</name>
</gene>
<reference evidence="2 3" key="1">
    <citation type="submission" date="2020-08" db="EMBL/GenBank/DDBJ databases">
        <title>Sequencing the genomes of 1000 actinobacteria strains.</title>
        <authorList>
            <person name="Klenk H.-P."/>
        </authorList>
    </citation>
    <scope>NUCLEOTIDE SEQUENCE [LARGE SCALE GENOMIC DNA]</scope>
    <source>
        <strain evidence="2 3">DSM 43582</strain>
    </source>
</reference>
<evidence type="ECO:0000313" key="3">
    <source>
        <dbReference type="Proteomes" id="UP000540412"/>
    </source>
</evidence>
<evidence type="ECO:0000313" key="2">
    <source>
        <dbReference type="EMBL" id="MBB5911856.1"/>
    </source>
</evidence>
<sequence length="96" mass="10745">MRTTALRAVPILGWLYLAAGLVVAATDRTPSSRALRALWWIDAFLSVVVHAAQIPVALRASRGSGRSPARTAAMTQIFGLTWWRTRRDERRPDQEM</sequence>
<dbReference type="EMBL" id="JACHIT010000001">
    <property type="protein sequence ID" value="MBB5911856.1"/>
    <property type="molecule type" value="Genomic_DNA"/>
</dbReference>
<organism evidence="2 3">
    <name type="scientific">Nocardia transvalensis</name>
    <dbReference type="NCBI Taxonomy" id="37333"/>
    <lineage>
        <taxon>Bacteria</taxon>
        <taxon>Bacillati</taxon>
        <taxon>Actinomycetota</taxon>
        <taxon>Actinomycetes</taxon>
        <taxon>Mycobacteriales</taxon>
        <taxon>Nocardiaceae</taxon>
        <taxon>Nocardia</taxon>
    </lineage>
</organism>
<protein>
    <submittedName>
        <fullName evidence="2">Uncharacterized protein</fullName>
    </submittedName>
</protein>
<keyword evidence="3" id="KW-1185">Reference proteome</keyword>
<evidence type="ECO:0000256" key="1">
    <source>
        <dbReference type="SAM" id="Phobius"/>
    </source>
</evidence>
<dbReference type="AlphaFoldDB" id="A0A7W9P9A5"/>